<dbReference type="AlphaFoldDB" id="A0AAD8EQF2"/>
<dbReference type="Proteomes" id="UP001233999">
    <property type="component" value="Unassembled WGS sequence"/>
</dbReference>
<gene>
    <name evidence="2" type="ORF">L9F63_010706</name>
</gene>
<reference evidence="2" key="2">
    <citation type="submission" date="2023-05" db="EMBL/GenBank/DDBJ databases">
        <authorList>
            <person name="Fouks B."/>
        </authorList>
    </citation>
    <scope>NUCLEOTIDE SEQUENCE</scope>
    <source>
        <strain evidence="2">Stay&amp;Tobe</strain>
        <tissue evidence="2">Testes</tissue>
    </source>
</reference>
<accession>A0AAD8EQF2</accession>
<evidence type="ECO:0000313" key="3">
    <source>
        <dbReference type="Proteomes" id="UP001233999"/>
    </source>
</evidence>
<feature type="compositionally biased region" description="Basic and acidic residues" evidence="1">
    <location>
        <begin position="12"/>
        <end position="28"/>
    </location>
</feature>
<reference evidence="2" key="1">
    <citation type="journal article" date="2023" name="IScience">
        <title>Live-bearing cockroach genome reveals convergent evolutionary mechanisms linked to viviparity in insects and beyond.</title>
        <authorList>
            <person name="Fouks B."/>
            <person name="Harrison M.C."/>
            <person name="Mikhailova A.A."/>
            <person name="Marchal E."/>
            <person name="English S."/>
            <person name="Carruthers M."/>
            <person name="Jennings E.C."/>
            <person name="Chiamaka E.L."/>
            <person name="Frigard R.A."/>
            <person name="Pippel M."/>
            <person name="Attardo G.M."/>
            <person name="Benoit J.B."/>
            <person name="Bornberg-Bauer E."/>
            <person name="Tobe S.S."/>
        </authorList>
    </citation>
    <scope>NUCLEOTIDE SEQUENCE</scope>
    <source>
        <strain evidence="2">Stay&amp;Tobe</strain>
    </source>
</reference>
<comment type="caution">
    <text evidence="2">The sequence shown here is derived from an EMBL/GenBank/DDBJ whole genome shotgun (WGS) entry which is preliminary data.</text>
</comment>
<keyword evidence="3" id="KW-1185">Reference proteome</keyword>
<name>A0AAD8EQF2_DIPPU</name>
<feature type="non-terminal residue" evidence="2">
    <location>
        <position position="1"/>
    </location>
</feature>
<evidence type="ECO:0000313" key="2">
    <source>
        <dbReference type="EMBL" id="KAJ9598616.1"/>
    </source>
</evidence>
<organism evidence="2 3">
    <name type="scientific">Diploptera punctata</name>
    <name type="common">Pacific beetle cockroach</name>
    <dbReference type="NCBI Taxonomy" id="6984"/>
    <lineage>
        <taxon>Eukaryota</taxon>
        <taxon>Metazoa</taxon>
        <taxon>Ecdysozoa</taxon>
        <taxon>Arthropoda</taxon>
        <taxon>Hexapoda</taxon>
        <taxon>Insecta</taxon>
        <taxon>Pterygota</taxon>
        <taxon>Neoptera</taxon>
        <taxon>Polyneoptera</taxon>
        <taxon>Dictyoptera</taxon>
        <taxon>Blattodea</taxon>
        <taxon>Blaberoidea</taxon>
        <taxon>Blaberidae</taxon>
        <taxon>Diplopterinae</taxon>
        <taxon>Diploptera</taxon>
    </lineage>
</organism>
<proteinExistence type="predicted"/>
<evidence type="ECO:0000256" key="1">
    <source>
        <dbReference type="SAM" id="MobiDB-lite"/>
    </source>
</evidence>
<feature type="compositionally biased region" description="Basic residues" evidence="1">
    <location>
        <begin position="1"/>
        <end position="10"/>
    </location>
</feature>
<feature type="region of interest" description="Disordered" evidence="1">
    <location>
        <begin position="1"/>
        <end position="49"/>
    </location>
</feature>
<sequence>AWKNKLKSHRNWFMDHEKKKSDETKRPSGQDYNSDLFGYDGSFRQLSID</sequence>
<protein>
    <submittedName>
        <fullName evidence="2">Uncharacterized protein</fullName>
    </submittedName>
</protein>
<dbReference type="EMBL" id="JASPKZ010001203">
    <property type="protein sequence ID" value="KAJ9598616.1"/>
    <property type="molecule type" value="Genomic_DNA"/>
</dbReference>